<dbReference type="RefSeq" id="XP_022811145.1">
    <property type="nucleotide sequence ID" value="XM_022957744.1"/>
</dbReference>
<dbReference type="GeneID" id="3800557"/>
<evidence type="ECO:0000313" key="2">
    <source>
        <dbReference type="EMBL" id="VTZ78733.1"/>
    </source>
</evidence>
<dbReference type="OrthoDB" id="534666at2759"/>
<dbReference type="KEGG" id="pyo:PY17X_1000085"/>
<dbReference type="Pfam" id="PF06022">
    <property type="entry name" value="Cir_Bir_Yir"/>
    <property type="match status" value="1"/>
</dbReference>
<accession>A0A4V6MAQ0</accession>
<sequence>MTDYMCGRFKLLRIYFPDELNRSTSYDFHGLGNIQNYCPTVGSGNNKKCNTNLDKIKAGCLWLFEQNIINNTDSLSKEQIEIIITYIMTWLSYKLNQNSPEKFLKFKDFYTNHIENNTDYNNCKKKIKNNNYEDCSNKLKEKMGYKNFKEFIEAKKCLMDIDIKDMSKFYEALKLLCIMYTEYNADKSNCTKCLGDANNFVVKYDQLNKDHSITKDGLYNKLFSTLSTDYNSLKDICNDTSTFPPINTTQVSVTNSVDNTVQGFEATSSNPSIISKLIPVLSILVAIAIFLGISYKYSLFGFRKRPQKQYLRKKLKK</sequence>
<dbReference type="AlphaFoldDB" id="A0A4V6MAQ0"/>
<dbReference type="NCBIfam" id="TIGR01590">
    <property type="entry name" value="yir-bir-cir_Pla"/>
    <property type="match status" value="1"/>
</dbReference>
<feature type="transmembrane region" description="Helical" evidence="1">
    <location>
        <begin position="277"/>
        <end position="295"/>
    </location>
</feature>
<dbReference type="EMBL" id="LM993664">
    <property type="protein sequence ID" value="VTZ78733.1"/>
    <property type="molecule type" value="Genomic_DNA"/>
</dbReference>
<proteinExistence type="predicted"/>
<keyword evidence="1" id="KW-1133">Transmembrane helix</keyword>
<reference evidence="2 3" key="1">
    <citation type="journal article" date="2014" name="BMC Biol.">
        <title>A comprehensive evaluation of rodent malaria parasite genomes and gene expression.</title>
        <authorList>
            <person name="Otto T.D."/>
            <person name="Bohme U."/>
            <person name="Jackson A.P."/>
            <person name="Hunt M."/>
            <person name="Franke-Fayard B."/>
            <person name="Hoeijmakers W.A."/>
            <person name="Religa A.A."/>
            <person name="Robertson L."/>
            <person name="Sanders M."/>
            <person name="Ogun S.A."/>
            <person name="Cunningham D."/>
            <person name="Erhart A."/>
            <person name="Billker O."/>
            <person name="Khan S.M."/>
            <person name="Stunnenberg H.G."/>
            <person name="Langhorne J."/>
            <person name="Holder A.A."/>
            <person name="Waters A.P."/>
            <person name="Newbold C.I."/>
            <person name="Pain A."/>
            <person name="Berriman M."/>
            <person name="Janse C.J."/>
        </authorList>
    </citation>
    <scope>NUCLEOTIDE SEQUENCE [LARGE SCALE GENOMIC DNA]</scope>
    <source>
        <strain evidence="2 3">17X</strain>
    </source>
</reference>
<protein>
    <submittedName>
        <fullName evidence="2">YIR protein</fullName>
    </submittedName>
</protein>
<evidence type="ECO:0000256" key="1">
    <source>
        <dbReference type="SAM" id="Phobius"/>
    </source>
</evidence>
<organism evidence="2 3">
    <name type="scientific">Plasmodium yoelii</name>
    <dbReference type="NCBI Taxonomy" id="5861"/>
    <lineage>
        <taxon>Eukaryota</taxon>
        <taxon>Sar</taxon>
        <taxon>Alveolata</taxon>
        <taxon>Apicomplexa</taxon>
        <taxon>Aconoidasida</taxon>
        <taxon>Haemosporida</taxon>
        <taxon>Plasmodiidae</taxon>
        <taxon>Plasmodium</taxon>
        <taxon>Plasmodium (Vinckeia)</taxon>
    </lineage>
</organism>
<dbReference type="VEuPathDB" id="PlasmoDB:PY07457"/>
<dbReference type="VEuPathDB" id="PlasmoDB:Py17XNL_001002055"/>
<keyword evidence="1" id="KW-0472">Membrane</keyword>
<dbReference type="Proteomes" id="UP000072874">
    <property type="component" value="Chromosome 10"/>
</dbReference>
<evidence type="ECO:0000313" key="3">
    <source>
        <dbReference type="Proteomes" id="UP000072874"/>
    </source>
</evidence>
<gene>
    <name evidence="2" type="ORF">PY17X_1000085</name>
</gene>
<dbReference type="VEuPathDB" id="PlasmoDB:PY17X_1000085"/>
<dbReference type="InterPro" id="IPR006477">
    <property type="entry name" value="Yir_bir_cir"/>
</dbReference>
<name>A0A4V6MAQ0_PLAYE</name>
<keyword evidence="1" id="KW-0812">Transmembrane</keyword>